<organism evidence="3 4">
    <name type="scientific">Pseudomonas saudiphocaensis</name>
    <dbReference type="NCBI Taxonomy" id="1499686"/>
    <lineage>
        <taxon>Bacteria</taxon>
        <taxon>Pseudomonadati</taxon>
        <taxon>Pseudomonadota</taxon>
        <taxon>Gammaproteobacteria</taxon>
        <taxon>Pseudomonadales</taxon>
        <taxon>Pseudomonadaceae</taxon>
        <taxon>Pseudomonas</taxon>
    </lineage>
</organism>
<keyword evidence="4" id="KW-1185">Reference proteome</keyword>
<gene>
    <name evidence="3" type="ORF">BN1079_02312</name>
</gene>
<dbReference type="HOGENOM" id="CLU_2919318_0_0_6"/>
<reference evidence="3 4" key="1">
    <citation type="submission" date="2014-07" db="EMBL/GenBank/DDBJ databases">
        <authorList>
            <person name="Urmite Genomes Urmite Genomes"/>
        </authorList>
    </citation>
    <scope>NUCLEOTIDE SEQUENCE [LARGE SCALE GENOMIC DNA]</scope>
    <source>
        <strain evidence="3 4">20_BN</strain>
    </source>
</reference>
<dbReference type="Proteomes" id="UP000053902">
    <property type="component" value="Unassembled WGS sequence"/>
</dbReference>
<proteinExistence type="predicted"/>
<evidence type="ECO:0000313" key="4">
    <source>
        <dbReference type="Proteomes" id="UP000053902"/>
    </source>
</evidence>
<dbReference type="OrthoDB" id="9897708at2"/>
<dbReference type="RefSeq" id="WP_037024404.1">
    <property type="nucleotide sequence ID" value="NZ_CCSF01000001.1"/>
</dbReference>
<keyword evidence="2" id="KW-1133">Transmembrane helix</keyword>
<dbReference type="STRING" id="1499686.BN1079_02312"/>
<keyword evidence="2" id="KW-0472">Membrane</keyword>
<evidence type="ECO:0000256" key="2">
    <source>
        <dbReference type="SAM" id="Phobius"/>
    </source>
</evidence>
<keyword evidence="2" id="KW-0812">Transmembrane</keyword>
<accession>A0A078LYR1</accession>
<evidence type="ECO:0000256" key="1">
    <source>
        <dbReference type="SAM" id="MobiDB-lite"/>
    </source>
</evidence>
<dbReference type="AlphaFoldDB" id="A0A078LYR1"/>
<sequence>MDTTTYTILFFIGLTLAVIAVATVIGLIVAQSADGKSAMRRSDGAPAHGGRSVQDDDPNRS</sequence>
<evidence type="ECO:0000313" key="3">
    <source>
        <dbReference type="EMBL" id="CDZ94981.1"/>
    </source>
</evidence>
<protein>
    <submittedName>
        <fullName evidence="3">Uncharacterized protein</fullName>
    </submittedName>
</protein>
<dbReference type="EMBL" id="CCSF01000001">
    <property type="protein sequence ID" value="CDZ94981.1"/>
    <property type="molecule type" value="Genomic_DNA"/>
</dbReference>
<feature type="transmembrane region" description="Helical" evidence="2">
    <location>
        <begin position="6"/>
        <end position="30"/>
    </location>
</feature>
<feature type="region of interest" description="Disordered" evidence="1">
    <location>
        <begin position="33"/>
        <end position="61"/>
    </location>
</feature>
<name>A0A078LYR1_9PSED</name>